<proteinExistence type="predicted"/>
<comment type="caution">
    <text evidence="2">The sequence shown here is derived from an EMBL/GenBank/DDBJ whole genome shotgun (WGS) entry which is preliminary data.</text>
</comment>
<dbReference type="AlphaFoldDB" id="V5I2D3"/>
<feature type="region of interest" description="Disordered" evidence="1">
    <location>
        <begin position="74"/>
        <end position="95"/>
    </location>
</feature>
<feature type="region of interest" description="Disordered" evidence="1">
    <location>
        <begin position="1"/>
        <end position="21"/>
    </location>
</feature>
<keyword evidence="3" id="KW-1185">Reference proteome</keyword>
<protein>
    <submittedName>
        <fullName evidence="2">Uncharacterized protein</fullName>
    </submittedName>
</protein>
<feature type="compositionally biased region" description="Polar residues" evidence="1">
    <location>
        <begin position="74"/>
        <end position="89"/>
    </location>
</feature>
<gene>
    <name evidence="2" type="ORF">PVAR5_5709</name>
</gene>
<dbReference type="Proteomes" id="UP000018001">
    <property type="component" value="Unassembled WGS sequence"/>
</dbReference>
<sequence>MTRGRCAADNATRRDRGGTLGADWPGERCSSGAGWVEFGGGSSVGGRCITVFPDNTAYYGILAAVGITTIPLRTNTVRTSRSTEPSQKPQKGRAGDVIARRLLDLLDLLDALSTLCAGPREPESGSSSKARIAFSVMPSRGEIWRGVPS</sequence>
<organism evidence="2 3">
    <name type="scientific">Byssochlamys spectabilis (strain No. 5 / NBRC 109023)</name>
    <name type="common">Paecilomyces variotii</name>
    <dbReference type="NCBI Taxonomy" id="1356009"/>
    <lineage>
        <taxon>Eukaryota</taxon>
        <taxon>Fungi</taxon>
        <taxon>Dikarya</taxon>
        <taxon>Ascomycota</taxon>
        <taxon>Pezizomycotina</taxon>
        <taxon>Eurotiomycetes</taxon>
        <taxon>Eurotiomycetidae</taxon>
        <taxon>Eurotiales</taxon>
        <taxon>Thermoascaceae</taxon>
        <taxon>Paecilomyces</taxon>
    </lineage>
</organism>
<evidence type="ECO:0000313" key="2">
    <source>
        <dbReference type="EMBL" id="GAD97040.1"/>
    </source>
</evidence>
<name>V5I2D3_BYSSN</name>
<evidence type="ECO:0000313" key="3">
    <source>
        <dbReference type="Proteomes" id="UP000018001"/>
    </source>
</evidence>
<evidence type="ECO:0000256" key="1">
    <source>
        <dbReference type="SAM" id="MobiDB-lite"/>
    </source>
</evidence>
<reference evidence="3" key="1">
    <citation type="journal article" date="2014" name="Genome Announc.">
        <title>Draft genome sequence of the formaldehyde-resistant fungus Byssochlamys spectabilis No. 5 (anamorph Paecilomyces variotii No. 5) (NBRC109023).</title>
        <authorList>
            <person name="Oka T."/>
            <person name="Ekino K."/>
            <person name="Fukuda K."/>
            <person name="Nomura Y."/>
        </authorList>
    </citation>
    <scope>NUCLEOTIDE SEQUENCE [LARGE SCALE GENOMIC DNA]</scope>
    <source>
        <strain evidence="3">No. 5 / NBRC 109023</strain>
    </source>
</reference>
<dbReference type="InParanoid" id="V5I2D3"/>
<dbReference type="HOGENOM" id="CLU_1749378_0_0_1"/>
<dbReference type="EMBL" id="BAUL01000183">
    <property type="protein sequence ID" value="GAD97040.1"/>
    <property type="molecule type" value="Genomic_DNA"/>
</dbReference>
<accession>V5I2D3</accession>